<dbReference type="Gene3D" id="1.10.510.10">
    <property type="entry name" value="Transferase(Phosphotransferase) domain 1"/>
    <property type="match status" value="1"/>
</dbReference>
<comment type="subcellular location">
    <subcellularLocation>
        <location evidence="1">Membrane</location>
    </subcellularLocation>
</comment>
<feature type="transmembrane region" description="Helical" evidence="9">
    <location>
        <begin position="229"/>
        <end position="251"/>
    </location>
</feature>
<dbReference type="PROSITE" id="PS00107">
    <property type="entry name" value="PROTEIN_KINASE_ATP"/>
    <property type="match status" value="1"/>
</dbReference>
<evidence type="ECO:0000313" key="11">
    <source>
        <dbReference type="EMBL" id="KAG6409582.1"/>
    </source>
</evidence>
<dbReference type="Gene3D" id="3.80.10.10">
    <property type="entry name" value="Ribonuclease Inhibitor"/>
    <property type="match status" value="2"/>
</dbReference>
<proteinExistence type="predicted"/>
<evidence type="ECO:0000256" key="8">
    <source>
        <dbReference type="PROSITE-ProRule" id="PRU10141"/>
    </source>
</evidence>
<comment type="caution">
    <text evidence="11">The sequence shown here is derived from an EMBL/GenBank/DDBJ whole genome shotgun (WGS) entry which is preliminary data.</text>
</comment>
<reference evidence="11" key="1">
    <citation type="submission" date="2018-01" db="EMBL/GenBank/DDBJ databases">
        <authorList>
            <person name="Mao J.F."/>
        </authorList>
    </citation>
    <scope>NUCLEOTIDE SEQUENCE</scope>
    <source>
        <strain evidence="11">Huo1</strain>
        <tissue evidence="11">Leaf</tissue>
    </source>
</reference>
<dbReference type="InterPro" id="IPR001611">
    <property type="entry name" value="Leu-rich_rpt"/>
</dbReference>
<keyword evidence="3 9" id="KW-0812">Transmembrane</keyword>
<evidence type="ECO:0000256" key="4">
    <source>
        <dbReference type="ARBA" id="ARBA00022737"/>
    </source>
</evidence>
<dbReference type="AlphaFoldDB" id="A0A8X8XAZ0"/>
<evidence type="ECO:0000256" key="1">
    <source>
        <dbReference type="ARBA" id="ARBA00004370"/>
    </source>
</evidence>
<dbReference type="PROSITE" id="PS51450">
    <property type="entry name" value="LRR"/>
    <property type="match status" value="1"/>
</dbReference>
<keyword evidence="4" id="KW-0677">Repeat</keyword>
<keyword evidence="5 9" id="KW-1133">Transmembrane helix</keyword>
<sequence>MNELSGTIPGELLLHKRLRQLWLNGNRLVRAIPAPLEAVRLEVLDLSQNYMNGSIPDDVKNLFKLTSLDLSMNLLGGELPTGLFQMSLNHLLLGHNAISGQLPEQMNLYRLQEQMNLYRLQELNLTHNNLYGKFPKSITEPKRLRTLDLSENQLSGGIENVVHLRSMSVLRLCSNNFSGKVPCEFVNRFFHENCFDISNLCSEDPKNGLPGSQEYLKCQSKHDESEKHFVIMVVVIVGCGVVVFAILFYLVRRWLLKRHKIIDSRRGQIWPSSPSVSEEDEWKMITFQRLKFNKTEILSILTDENLIGYGGSGKVYRVFVNEGSIAVAIKSIVNPRKSDHGLEKEFLTEIKTLGTIWHNNIVKLLCYLSSKEVKLLVYQYVENKSLHQWLHGRTGKYHLLVTVQVCLHIESEQKDRFYSFGVVLLELTTGREAVTYGDHMNLAERAHLHYRDTNAIIDAVDDEIKETIYMDQIITVFR</sequence>
<dbReference type="InterPro" id="IPR011009">
    <property type="entry name" value="Kinase-like_dom_sf"/>
</dbReference>
<evidence type="ECO:0000256" key="7">
    <source>
        <dbReference type="ARBA" id="ARBA00023180"/>
    </source>
</evidence>
<dbReference type="Pfam" id="PF00069">
    <property type="entry name" value="Pkinase"/>
    <property type="match status" value="1"/>
</dbReference>
<evidence type="ECO:0000256" key="5">
    <source>
        <dbReference type="ARBA" id="ARBA00022989"/>
    </source>
</evidence>
<evidence type="ECO:0000256" key="2">
    <source>
        <dbReference type="ARBA" id="ARBA00022614"/>
    </source>
</evidence>
<keyword evidence="8" id="KW-0547">Nucleotide-binding</keyword>
<feature type="domain" description="Protein kinase" evidence="10">
    <location>
        <begin position="301"/>
        <end position="478"/>
    </location>
</feature>
<evidence type="ECO:0000256" key="9">
    <source>
        <dbReference type="SAM" id="Phobius"/>
    </source>
</evidence>
<dbReference type="InterPro" id="IPR050647">
    <property type="entry name" value="Plant_LRR-RLKs"/>
</dbReference>
<keyword evidence="12" id="KW-1185">Reference proteome</keyword>
<dbReference type="GO" id="GO:0016020">
    <property type="term" value="C:membrane"/>
    <property type="evidence" value="ECO:0007669"/>
    <property type="project" value="UniProtKB-SubCell"/>
</dbReference>
<organism evidence="11">
    <name type="scientific">Salvia splendens</name>
    <name type="common">Scarlet sage</name>
    <dbReference type="NCBI Taxonomy" id="180675"/>
    <lineage>
        <taxon>Eukaryota</taxon>
        <taxon>Viridiplantae</taxon>
        <taxon>Streptophyta</taxon>
        <taxon>Embryophyta</taxon>
        <taxon>Tracheophyta</taxon>
        <taxon>Spermatophyta</taxon>
        <taxon>Magnoliopsida</taxon>
        <taxon>eudicotyledons</taxon>
        <taxon>Gunneridae</taxon>
        <taxon>Pentapetalae</taxon>
        <taxon>asterids</taxon>
        <taxon>lamiids</taxon>
        <taxon>Lamiales</taxon>
        <taxon>Lamiaceae</taxon>
        <taxon>Nepetoideae</taxon>
        <taxon>Mentheae</taxon>
        <taxon>Salviinae</taxon>
        <taxon>Salvia</taxon>
        <taxon>Salvia subgen. Calosphace</taxon>
        <taxon>core Calosphace</taxon>
    </lineage>
</organism>
<evidence type="ECO:0000259" key="10">
    <source>
        <dbReference type="PROSITE" id="PS50011"/>
    </source>
</evidence>
<dbReference type="SUPFAM" id="SSF52058">
    <property type="entry name" value="L domain-like"/>
    <property type="match status" value="1"/>
</dbReference>
<accession>A0A8X8XAZ0</accession>
<protein>
    <recommendedName>
        <fullName evidence="10">Protein kinase domain-containing protein</fullName>
    </recommendedName>
</protein>
<feature type="binding site" evidence="8">
    <location>
        <position position="330"/>
    </location>
    <ligand>
        <name>ATP</name>
        <dbReference type="ChEBI" id="CHEBI:30616"/>
    </ligand>
</feature>
<keyword evidence="6 9" id="KW-0472">Membrane</keyword>
<reference evidence="11" key="2">
    <citation type="submission" date="2020-08" db="EMBL/GenBank/DDBJ databases">
        <title>Plant Genome Project.</title>
        <authorList>
            <person name="Zhang R.-G."/>
        </authorList>
    </citation>
    <scope>NUCLEOTIDE SEQUENCE</scope>
    <source>
        <strain evidence="11">Huo1</strain>
        <tissue evidence="11">Leaf</tissue>
    </source>
</reference>
<dbReference type="InterPro" id="IPR017441">
    <property type="entry name" value="Protein_kinase_ATP_BS"/>
</dbReference>
<dbReference type="EMBL" id="PNBA02000010">
    <property type="protein sequence ID" value="KAG6409582.1"/>
    <property type="molecule type" value="Genomic_DNA"/>
</dbReference>
<keyword evidence="7" id="KW-0325">Glycoprotein</keyword>
<evidence type="ECO:0000313" key="12">
    <source>
        <dbReference type="Proteomes" id="UP000298416"/>
    </source>
</evidence>
<dbReference type="PANTHER" id="PTHR48056:SF29">
    <property type="entry name" value="RECEPTOR-LIKE PROTEIN KINASE HSL1"/>
    <property type="match status" value="1"/>
</dbReference>
<dbReference type="SUPFAM" id="SSF56112">
    <property type="entry name" value="Protein kinase-like (PK-like)"/>
    <property type="match status" value="1"/>
</dbReference>
<name>A0A8X8XAZ0_SALSN</name>
<dbReference type="GO" id="GO:0004672">
    <property type="term" value="F:protein kinase activity"/>
    <property type="evidence" value="ECO:0007669"/>
    <property type="project" value="InterPro"/>
</dbReference>
<keyword evidence="8" id="KW-0067">ATP-binding</keyword>
<dbReference type="Proteomes" id="UP000298416">
    <property type="component" value="Unassembled WGS sequence"/>
</dbReference>
<gene>
    <name evidence="11" type="ORF">SASPL_127622</name>
</gene>
<dbReference type="GO" id="GO:0005524">
    <property type="term" value="F:ATP binding"/>
    <property type="evidence" value="ECO:0007669"/>
    <property type="project" value="UniProtKB-UniRule"/>
</dbReference>
<dbReference type="PROSITE" id="PS50011">
    <property type="entry name" value="PROTEIN_KINASE_DOM"/>
    <property type="match status" value="1"/>
</dbReference>
<keyword evidence="2" id="KW-0433">Leucine-rich repeat</keyword>
<dbReference type="PANTHER" id="PTHR48056">
    <property type="entry name" value="LRR RECEPTOR-LIKE SERINE/THREONINE-PROTEIN KINASE-RELATED"/>
    <property type="match status" value="1"/>
</dbReference>
<dbReference type="GO" id="GO:0033612">
    <property type="term" value="F:receptor serine/threonine kinase binding"/>
    <property type="evidence" value="ECO:0007669"/>
    <property type="project" value="TreeGrafter"/>
</dbReference>
<evidence type="ECO:0000256" key="3">
    <source>
        <dbReference type="ARBA" id="ARBA00022692"/>
    </source>
</evidence>
<dbReference type="InterPro" id="IPR032675">
    <property type="entry name" value="LRR_dom_sf"/>
</dbReference>
<dbReference type="Pfam" id="PF00560">
    <property type="entry name" value="LRR_1"/>
    <property type="match status" value="4"/>
</dbReference>
<dbReference type="InterPro" id="IPR000719">
    <property type="entry name" value="Prot_kinase_dom"/>
</dbReference>
<evidence type="ECO:0000256" key="6">
    <source>
        <dbReference type="ARBA" id="ARBA00023136"/>
    </source>
</evidence>